<dbReference type="PROSITE" id="PS00518">
    <property type="entry name" value="ZF_RING_1"/>
    <property type="match status" value="1"/>
</dbReference>
<sequence length="1027" mass="114054">MARQVSKQSIEEMRAVLGPEPSDMDLIRALHLSRNDVASAINILFDTPHFQSKSAKSTARAAPSIKAKGTPATKVHTEGNKSSPTLPNIRATHRASVALLDKEWVLLGETEIVAFSTCKGPKLQPGDPLEFSFPKQSVGSGKGPFEVRKPWGRSKGTAEIVRFSCGEWGEVGRIPGDWARSLIPLIQAGKVRVDGKCQCAPATLSLLDSIVVLLRVHLNRSLFIDFNCGLKTPITASAEGTTTQPLPAIIRLLRREPFKKAAFTPEDLYTRKRSLDLQVGQGSGSEPLGAVLPAEKRLNLASKRVQGEENEEEGTAMSDEDVNKLVGTSESCQLPEMEPPNALQCELRSYQKQALHWMTQLEIGLTREDAADTLHPCWEAYHLAEGSELAFYLNVFSGEATLDFPSALQTARGGILADAMGLGKTVMTISLILANPGRGGMDLPKVAKPSQEDPNSPSGLQLCLQEESIIQSTNQIKDSKRSRSSAQRGGGTLIVCPMTLLGQWKTEFETHVVGGLMSVYAYYGHDRLRERSALTDHDIVLTTYGVLASEWSQPNFLEEGPLHSIHWYRVVLDEAHTIKAFRSNASQAVFQLTADRRWCLTGTPIQNKLEDIFSLLHFLRVEPWSNYGWWNKLVQKPFEDGDVRGLKLLQAILRPLMLRRTKESCDKDGRPILVLPSADMQVVECELTEAEQDFYQALYKKSKVKFDKFVEQGKVLHNYASILELLLRLRQCCDHPFLVLSRGDTAEYADLGKLANRFLVGGKDGSAINRPTKAYVKEVVEDLKKGNKAECPICLEAAEDAVLTPCAHCMCRECLFASWQSYGGGLCPICRQSLSRQDIITAPSESRFQIDVEANWTESSKVTALLQNLEALRASGSSKSIVFSQWTAFLDLLEIPLKRKKFQFVRLDGTLSQQQREKVLKQFSSNTSILVMLISLKAGGVGINLTAASNAFLLDPWWNPAVEEQAIMRIHRIGQTKAVSIKRFIVKGTVEERMQQVQARKQRMVAGALNNEEVRSARIEELKMLFR</sequence>
<evidence type="ECO:0000256" key="5">
    <source>
        <dbReference type="ARBA" id="ARBA00022763"/>
    </source>
</evidence>
<dbReference type="Pfam" id="PF13920">
    <property type="entry name" value="zf-C3HC4_3"/>
    <property type="match status" value="1"/>
</dbReference>
<evidence type="ECO:0000256" key="11">
    <source>
        <dbReference type="ARBA" id="ARBA00023204"/>
    </source>
</evidence>
<evidence type="ECO:0000256" key="2">
    <source>
        <dbReference type="ARBA" id="ARBA00008438"/>
    </source>
</evidence>
<dbReference type="Gene3D" id="3.40.50.10810">
    <property type="entry name" value="Tandem AAA-ATPase domain"/>
    <property type="match status" value="1"/>
</dbReference>
<dbReference type="EMBL" id="OZ020111">
    <property type="protein sequence ID" value="CAK9263670.1"/>
    <property type="molecule type" value="Genomic_DNA"/>
</dbReference>
<dbReference type="PROSITE" id="PS50089">
    <property type="entry name" value="ZF_RING_2"/>
    <property type="match status" value="1"/>
</dbReference>
<keyword evidence="9" id="KW-0862">Zinc</keyword>
<dbReference type="InterPro" id="IPR038718">
    <property type="entry name" value="SNF2-like_sf"/>
</dbReference>
<evidence type="ECO:0000256" key="13">
    <source>
        <dbReference type="PROSITE-ProRule" id="PRU00175"/>
    </source>
</evidence>
<dbReference type="SMART" id="SM00910">
    <property type="entry name" value="HIRAN"/>
    <property type="match status" value="1"/>
</dbReference>
<evidence type="ECO:0000256" key="9">
    <source>
        <dbReference type="ARBA" id="ARBA00022833"/>
    </source>
</evidence>
<dbReference type="InterPro" id="IPR027417">
    <property type="entry name" value="P-loop_NTPase"/>
</dbReference>
<keyword evidence="5" id="KW-0227">DNA damage</keyword>
<feature type="region of interest" description="Disordered" evidence="14">
    <location>
        <begin position="55"/>
        <end position="87"/>
    </location>
</feature>
<evidence type="ECO:0000256" key="12">
    <source>
        <dbReference type="ARBA" id="ARBA00023242"/>
    </source>
</evidence>
<dbReference type="InterPro" id="IPR049730">
    <property type="entry name" value="SNF2/RAD54-like_C"/>
</dbReference>
<dbReference type="Gene3D" id="3.30.40.10">
    <property type="entry name" value="Zinc/RING finger domain, C3HC4 (zinc finger)"/>
    <property type="match status" value="1"/>
</dbReference>
<evidence type="ECO:0000256" key="10">
    <source>
        <dbReference type="ARBA" id="ARBA00022840"/>
    </source>
</evidence>
<feature type="domain" description="Helicase ATP-binding" evidence="16">
    <location>
        <begin position="405"/>
        <end position="622"/>
    </location>
</feature>
<keyword evidence="10" id="KW-0067">ATP-binding</keyword>
<evidence type="ECO:0000256" key="6">
    <source>
        <dbReference type="ARBA" id="ARBA00022771"/>
    </source>
</evidence>
<reference evidence="18" key="1">
    <citation type="submission" date="2024-02" db="EMBL/GenBank/DDBJ databases">
        <authorList>
            <consortium name="ELIXIR-Norway"/>
            <consortium name="Elixir Norway"/>
        </authorList>
    </citation>
    <scope>NUCLEOTIDE SEQUENCE</scope>
</reference>
<evidence type="ECO:0000256" key="7">
    <source>
        <dbReference type="ARBA" id="ARBA00022801"/>
    </source>
</evidence>
<dbReference type="Proteomes" id="UP001497444">
    <property type="component" value="Chromosome 16"/>
</dbReference>
<organism evidence="18 19">
    <name type="scientific">Sphagnum jensenii</name>
    <dbReference type="NCBI Taxonomy" id="128206"/>
    <lineage>
        <taxon>Eukaryota</taxon>
        <taxon>Viridiplantae</taxon>
        <taxon>Streptophyta</taxon>
        <taxon>Embryophyta</taxon>
        <taxon>Bryophyta</taxon>
        <taxon>Sphagnophytina</taxon>
        <taxon>Sphagnopsida</taxon>
        <taxon>Sphagnales</taxon>
        <taxon>Sphagnaceae</taxon>
        <taxon>Sphagnum</taxon>
    </lineage>
</organism>
<evidence type="ECO:0000256" key="8">
    <source>
        <dbReference type="ARBA" id="ARBA00022806"/>
    </source>
</evidence>
<dbReference type="SMART" id="SM00184">
    <property type="entry name" value="RING"/>
    <property type="match status" value="1"/>
</dbReference>
<evidence type="ECO:0000313" key="18">
    <source>
        <dbReference type="EMBL" id="CAK9263670.1"/>
    </source>
</evidence>
<dbReference type="PANTHER" id="PTHR45626:SF22">
    <property type="entry name" value="DNA REPAIR PROTEIN RAD5"/>
    <property type="match status" value="1"/>
</dbReference>
<dbReference type="Pfam" id="PF24559">
    <property type="entry name" value="UBA_RAD5A"/>
    <property type="match status" value="1"/>
</dbReference>
<dbReference type="InterPro" id="IPR050628">
    <property type="entry name" value="SNF2_RAD54_helicase_TF"/>
</dbReference>
<comment type="subcellular location">
    <subcellularLocation>
        <location evidence="1">Nucleus</location>
    </subcellularLocation>
</comment>
<dbReference type="Gene3D" id="3.40.50.300">
    <property type="entry name" value="P-loop containing nucleotide triphosphate hydrolases"/>
    <property type="match status" value="1"/>
</dbReference>
<evidence type="ECO:0000256" key="4">
    <source>
        <dbReference type="ARBA" id="ARBA00022741"/>
    </source>
</evidence>
<feature type="domain" description="Helicase C-terminal" evidence="17">
    <location>
        <begin position="864"/>
        <end position="1027"/>
    </location>
</feature>
<evidence type="ECO:0000259" key="15">
    <source>
        <dbReference type="PROSITE" id="PS50089"/>
    </source>
</evidence>
<dbReference type="PANTHER" id="PTHR45626">
    <property type="entry name" value="TRANSCRIPTION TERMINATION FACTOR 2-RELATED"/>
    <property type="match status" value="1"/>
</dbReference>
<dbReference type="SMART" id="SM00490">
    <property type="entry name" value="HELICc"/>
    <property type="match status" value="1"/>
</dbReference>
<dbReference type="InterPro" id="IPR014905">
    <property type="entry name" value="HIRAN"/>
</dbReference>
<name>A0ABP0WE59_9BRYO</name>
<keyword evidence="4" id="KW-0547">Nucleotide-binding</keyword>
<keyword evidence="6 13" id="KW-0863">Zinc-finger</keyword>
<dbReference type="Pfam" id="PF08797">
    <property type="entry name" value="HIRAN"/>
    <property type="match status" value="1"/>
</dbReference>
<dbReference type="Pfam" id="PF00176">
    <property type="entry name" value="SNF2-rel_dom"/>
    <property type="match status" value="1"/>
</dbReference>
<accession>A0ABP0WE59</accession>
<dbReference type="InterPro" id="IPR000330">
    <property type="entry name" value="SNF2_N"/>
</dbReference>
<dbReference type="InterPro" id="IPR001841">
    <property type="entry name" value="Znf_RING"/>
</dbReference>
<evidence type="ECO:0000259" key="16">
    <source>
        <dbReference type="PROSITE" id="PS51192"/>
    </source>
</evidence>
<dbReference type="PROSITE" id="PS51194">
    <property type="entry name" value="HELICASE_CTER"/>
    <property type="match status" value="1"/>
</dbReference>
<evidence type="ECO:0000256" key="1">
    <source>
        <dbReference type="ARBA" id="ARBA00004123"/>
    </source>
</evidence>
<dbReference type="InterPro" id="IPR001650">
    <property type="entry name" value="Helicase_C-like"/>
</dbReference>
<gene>
    <name evidence="18" type="ORF">CSSPJE1EN1_LOCUS9148</name>
</gene>
<proteinExistence type="inferred from homology"/>
<evidence type="ECO:0000259" key="17">
    <source>
        <dbReference type="PROSITE" id="PS51194"/>
    </source>
</evidence>
<feature type="domain" description="RING-type" evidence="15">
    <location>
        <begin position="791"/>
        <end position="831"/>
    </location>
</feature>
<dbReference type="InterPro" id="IPR017907">
    <property type="entry name" value="Znf_RING_CS"/>
</dbReference>
<evidence type="ECO:0000313" key="19">
    <source>
        <dbReference type="Proteomes" id="UP001497444"/>
    </source>
</evidence>
<dbReference type="CDD" id="cd18008">
    <property type="entry name" value="DEXDc_SHPRH-like"/>
    <property type="match status" value="1"/>
</dbReference>
<dbReference type="PROSITE" id="PS51192">
    <property type="entry name" value="HELICASE_ATP_BIND_1"/>
    <property type="match status" value="1"/>
</dbReference>
<dbReference type="SMART" id="SM00487">
    <property type="entry name" value="DEXDc"/>
    <property type="match status" value="1"/>
</dbReference>
<dbReference type="InterPro" id="IPR056450">
    <property type="entry name" value="UBA_RAD5A"/>
</dbReference>
<keyword evidence="8" id="KW-0347">Helicase</keyword>
<keyword evidence="7" id="KW-0378">Hydrolase</keyword>
<keyword evidence="19" id="KW-1185">Reference proteome</keyword>
<dbReference type="SUPFAM" id="SSF52540">
    <property type="entry name" value="P-loop containing nucleoside triphosphate hydrolases"/>
    <property type="match status" value="2"/>
</dbReference>
<protein>
    <recommendedName>
        <fullName evidence="20">DNA/RNA helicase protein</fullName>
    </recommendedName>
</protein>
<keyword evidence="11" id="KW-0234">DNA repair</keyword>
<keyword evidence="12" id="KW-0539">Nucleus</keyword>
<evidence type="ECO:0000256" key="14">
    <source>
        <dbReference type="SAM" id="MobiDB-lite"/>
    </source>
</evidence>
<dbReference type="Pfam" id="PF00271">
    <property type="entry name" value="Helicase_C"/>
    <property type="match status" value="1"/>
</dbReference>
<dbReference type="InterPro" id="IPR014001">
    <property type="entry name" value="Helicase_ATP-bd"/>
</dbReference>
<dbReference type="InterPro" id="IPR013083">
    <property type="entry name" value="Znf_RING/FYVE/PHD"/>
</dbReference>
<dbReference type="SUPFAM" id="SSF57850">
    <property type="entry name" value="RING/U-box"/>
    <property type="match status" value="1"/>
</dbReference>
<dbReference type="CDD" id="cd18793">
    <property type="entry name" value="SF2_C_SNF"/>
    <property type="match status" value="1"/>
</dbReference>
<comment type="similarity">
    <text evidence="2">Belongs to the SNF2/RAD54 helicase family. RAD16 subfamily.</text>
</comment>
<evidence type="ECO:0000256" key="3">
    <source>
        <dbReference type="ARBA" id="ARBA00022723"/>
    </source>
</evidence>
<keyword evidence="3" id="KW-0479">Metal-binding</keyword>
<evidence type="ECO:0008006" key="20">
    <source>
        <dbReference type="Google" id="ProtNLM"/>
    </source>
</evidence>